<keyword evidence="5" id="KW-1185">Reference proteome</keyword>
<proteinExistence type="predicted"/>
<gene>
    <name evidence="4" type="ORF">APR03_002342</name>
</gene>
<accession>A0A9X2G868</accession>
<dbReference type="Gene3D" id="3.40.50.720">
    <property type="entry name" value="NAD(P)-binding Rossmann-like Domain"/>
    <property type="match status" value="1"/>
</dbReference>
<keyword evidence="1" id="KW-0560">Oxidoreductase</keyword>
<dbReference type="EMBL" id="JAMTCS010000006">
    <property type="protein sequence ID" value="MCP2264999.1"/>
    <property type="molecule type" value="Genomic_DNA"/>
</dbReference>
<feature type="domain" description="Gal80p-like C-terminal" evidence="3">
    <location>
        <begin position="138"/>
        <end position="276"/>
    </location>
</feature>
<dbReference type="PANTHER" id="PTHR43818">
    <property type="entry name" value="BCDNA.GH03377"/>
    <property type="match status" value="1"/>
</dbReference>
<dbReference type="Pfam" id="PF01408">
    <property type="entry name" value="GFO_IDH_MocA"/>
    <property type="match status" value="1"/>
</dbReference>
<evidence type="ECO:0000259" key="3">
    <source>
        <dbReference type="Pfam" id="PF22685"/>
    </source>
</evidence>
<reference evidence="4" key="1">
    <citation type="submission" date="2022-06" db="EMBL/GenBank/DDBJ databases">
        <title>Genomic Encyclopedia of Archaeal and Bacterial Type Strains, Phase II (KMG-II): from individual species to whole genera.</title>
        <authorList>
            <person name="Goeker M."/>
        </authorList>
    </citation>
    <scope>NUCLEOTIDE SEQUENCE</scope>
    <source>
        <strain evidence="4">DSM 26652</strain>
    </source>
</reference>
<dbReference type="GO" id="GO:0000166">
    <property type="term" value="F:nucleotide binding"/>
    <property type="evidence" value="ECO:0007669"/>
    <property type="project" value="InterPro"/>
</dbReference>
<dbReference type="Pfam" id="PF22685">
    <property type="entry name" value="Gal80p_C-like"/>
    <property type="match status" value="1"/>
</dbReference>
<dbReference type="PANTHER" id="PTHR43818:SF11">
    <property type="entry name" value="BCDNA.GH03377"/>
    <property type="match status" value="1"/>
</dbReference>
<evidence type="ECO:0000259" key="2">
    <source>
        <dbReference type="Pfam" id="PF01408"/>
    </source>
</evidence>
<dbReference type="InterPro" id="IPR000683">
    <property type="entry name" value="Gfo/Idh/MocA-like_OxRdtase_N"/>
</dbReference>
<sequence>MSQDRIRVGIIGVHPERGWATTAHIPALQQLAEFELTAVSHHDHETAAAAARKYNVPHALSTASDLINHPDVDLVVVAVKVTRHEELVTSAIEAGKAVFCEWPLGVHLDQAVRMRDLARARGITTAIGLQARATPPFAYMRDLVRDGYVGEVLSSTMIGAGVILGESMSRVQEYTLNPENGIGLQHVMFAHSIDALLHVLDGRFADVNAFFATRRSTVRIEETGEVLPMSVPDQLVVNGTLENGPVVAAHFRGGLSRGTNFHFEINGTKGDLLLTSPVGYTGTGGFTLRGATGTETPHALVIPGPYGADRFVNDPAQGVASAYAQLASDLKSGTHLSPTFDDGVELHELIDRIERSGGLERHRPD</sequence>
<dbReference type="RefSeq" id="WP_253835906.1">
    <property type="nucleotide sequence ID" value="NZ_JAMTCS010000006.1"/>
</dbReference>
<dbReference type="GO" id="GO:0016491">
    <property type="term" value="F:oxidoreductase activity"/>
    <property type="evidence" value="ECO:0007669"/>
    <property type="project" value="UniProtKB-KW"/>
</dbReference>
<dbReference type="InterPro" id="IPR055080">
    <property type="entry name" value="Gal80p-like_C"/>
</dbReference>
<protein>
    <submittedName>
        <fullName evidence="4">Dehydrogenase</fullName>
    </submittedName>
</protein>
<evidence type="ECO:0000256" key="1">
    <source>
        <dbReference type="ARBA" id="ARBA00023002"/>
    </source>
</evidence>
<organism evidence="4 5">
    <name type="scientific">Promicromonospora thailandica</name>
    <dbReference type="NCBI Taxonomy" id="765201"/>
    <lineage>
        <taxon>Bacteria</taxon>
        <taxon>Bacillati</taxon>
        <taxon>Actinomycetota</taxon>
        <taxon>Actinomycetes</taxon>
        <taxon>Micrococcales</taxon>
        <taxon>Promicromonosporaceae</taxon>
        <taxon>Promicromonospora</taxon>
    </lineage>
</organism>
<name>A0A9X2G868_9MICO</name>
<evidence type="ECO:0000313" key="5">
    <source>
        <dbReference type="Proteomes" id="UP001139493"/>
    </source>
</evidence>
<dbReference type="AlphaFoldDB" id="A0A9X2G868"/>
<dbReference type="Proteomes" id="UP001139493">
    <property type="component" value="Unassembled WGS sequence"/>
</dbReference>
<dbReference type="InterPro" id="IPR050463">
    <property type="entry name" value="Gfo/Idh/MocA_oxidrdct_glycsds"/>
</dbReference>
<feature type="domain" description="Gfo/Idh/MocA-like oxidoreductase N-terminal" evidence="2">
    <location>
        <begin position="6"/>
        <end position="125"/>
    </location>
</feature>
<comment type="caution">
    <text evidence="4">The sequence shown here is derived from an EMBL/GenBank/DDBJ whole genome shotgun (WGS) entry which is preliminary data.</text>
</comment>
<dbReference type="Gene3D" id="3.30.360.10">
    <property type="entry name" value="Dihydrodipicolinate Reductase, domain 2"/>
    <property type="match status" value="1"/>
</dbReference>
<dbReference type="SUPFAM" id="SSF51735">
    <property type="entry name" value="NAD(P)-binding Rossmann-fold domains"/>
    <property type="match status" value="1"/>
</dbReference>
<dbReference type="InterPro" id="IPR036291">
    <property type="entry name" value="NAD(P)-bd_dom_sf"/>
</dbReference>
<evidence type="ECO:0000313" key="4">
    <source>
        <dbReference type="EMBL" id="MCP2264999.1"/>
    </source>
</evidence>
<dbReference type="SUPFAM" id="SSF55347">
    <property type="entry name" value="Glyceraldehyde-3-phosphate dehydrogenase-like, C-terminal domain"/>
    <property type="match status" value="1"/>
</dbReference>